<dbReference type="Proteomes" id="UP000607653">
    <property type="component" value="Unassembled WGS sequence"/>
</dbReference>
<sequence>MDTAFQYIQQTGGINSEENYPYRGVQGMCDTEKSASHAASISGYVDVPSNDENELLKAVAMQPVSVAIDASSNEDGSSDATSFCRHKHQLKAVDCNTQLVFLQGNVELI</sequence>
<comment type="similarity">
    <text evidence="1">Belongs to the peptidase C1 family.</text>
</comment>
<keyword evidence="4" id="KW-1185">Reference proteome</keyword>
<accession>A0A822Y0E5</accession>
<evidence type="ECO:0000313" key="4">
    <source>
        <dbReference type="Proteomes" id="UP000607653"/>
    </source>
</evidence>
<evidence type="ECO:0000259" key="2">
    <source>
        <dbReference type="Pfam" id="PF00112"/>
    </source>
</evidence>
<protein>
    <recommendedName>
        <fullName evidence="2">Peptidase C1A papain C-terminal domain-containing protein</fullName>
    </recommendedName>
</protein>
<dbReference type="InterPro" id="IPR013128">
    <property type="entry name" value="Peptidase_C1A"/>
</dbReference>
<dbReference type="GO" id="GO:0008234">
    <property type="term" value="F:cysteine-type peptidase activity"/>
    <property type="evidence" value="ECO:0007669"/>
    <property type="project" value="InterPro"/>
</dbReference>
<evidence type="ECO:0000313" key="3">
    <source>
        <dbReference type="EMBL" id="DAD25483.1"/>
    </source>
</evidence>
<organism evidence="3 4">
    <name type="scientific">Nelumbo nucifera</name>
    <name type="common">Sacred lotus</name>
    <dbReference type="NCBI Taxonomy" id="4432"/>
    <lineage>
        <taxon>Eukaryota</taxon>
        <taxon>Viridiplantae</taxon>
        <taxon>Streptophyta</taxon>
        <taxon>Embryophyta</taxon>
        <taxon>Tracheophyta</taxon>
        <taxon>Spermatophyta</taxon>
        <taxon>Magnoliopsida</taxon>
        <taxon>Proteales</taxon>
        <taxon>Nelumbonaceae</taxon>
        <taxon>Nelumbo</taxon>
    </lineage>
</organism>
<dbReference type="GO" id="GO:0006508">
    <property type="term" value="P:proteolysis"/>
    <property type="evidence" value="ECO:0007669"/>
    <property type="project" value="InterPro"/>
</dbReference>
<dbReference type="AlphaFoldDB" id="A0A822Y0E5"/>
<dbReference type="EMBL" id="DUZY01000001">
    <property type="protein sequence ID" value="DAD25483.1"/>
    <property type="molecule type" value="Genomic_DNA"/>
</dbReference>
<evidence type="ECO:0000256" key="1">
    <source>
        <dbReference type="ARBA" id="ARBA00008455"/>
    </source>
</evidence>
<name>A0A822Y0E5_NELNU</name>
<gene>
    <name evidence="3" type="ORF">HUJ06_026947</name>
</gene>
<comment type="caution">
    <text evidence="3">The sequence shown here is derived from an EMBL/GenBank/DDBJ whole genome shotgun (WGS) entry which is preliminary data.</text>
</comment>
<proteinExistence type="inferred from homology"/>
<reference evidence="3 4" key="1">
    <citation type="journal article" date="2020" name="Mol. Biol. Evol.">
        <title>Distinct Expression and Methylation Patterns for Genes with Different Fates following a Single Whole-Genome Duplication in Flowering Plants.</title>
        <authorList>
            <person name="Shi T."/>
            <person name="Rahmani R.S."/>
            <person name="Gugger P.F."/>
            <person name="Wang M."/>
            <person name="Li H."/>
            <person name="Zhang Y."/>
            <person name="Li Z."/>
            <person name="Wang Q."/>
            <person name="Van de Peer Y."/>
            <person name="Marchal K."/>
            <person name="Chen J."/>
        </authorList>
    </citation>
    <scope>NUCLEOTIDE SEQUENCE [LARGE SCALE GENOMIC DNA]</scope>
    <source>
        <tissue evidence="3">Leaf</tissue>
    </source>
</reference>
<dbReference type="PANTHER" id="PTHR12411">
    <property type="entry name" value="CYSTEINE PROTEASE FAMILY C1-RELATED"/>
    <property type="match status" value="1"/>
</dbReference>
<dbReference type="Gene3D" id="3.90.70.10">
    <property type="entry name" value="Cysteine proteinases"/>
    <property type="match status" value="1"/>
</dbReference>
<dbReference type="SUPFAM" id="SSF54001">
    <property type="entry name" value="Cysteine proteinases"/>
    <property type="match status" value="1"/>
</dbReference>
<dbReference type="Pfam" id="PF00112">
    <property type="entry name" value="Peptidase_C1"/>
    <property type="match status" value="1"/>
</dbReference>
<dbReference type="InterPro" id="IPR038765">
    <property type="entry name" value="Papain-like_cys_pep_sf"/>
</dbReference>
<feature type="domain" description="Peptidase C1A papain C-terminal" evidence="2">
    <location>
        <begin position="1"/>
        <end position="76"/>
    </location>
</feature>
<dbReference type="InterPro" id="IPR000668">
    <property type="entry name" value="Peptidase_C1A_C"/>
</dbReference>